<proteinExistence type="predicted"/>
<reference evidence="1" key="2">
    <citation type="submission" date="2022-01" db="EMBL/GenBank/DDBJ databases">
        <authorList>
            <person name="Yamashiro T."/>
            <person name="Shiraishi A."/>
            <person name="Satake H."/>
            <person name="Nakayama K."/>
        </authorList>
    </citation>
    <scope>NUCLEOTIDE SEQUENCE</scope>
</reference>
<gene>
    <name evidence="1" type="ORF">Tco_0706372</name>
</gene>
<sequence length="297" mass="34783">MACLLPHTVDEIHALVQKLIHEDSVRQKAMMDLAVQFDNASAAKQDLRQAYEKCNDIPQEARNLIDAFLKRESDKDYEINLAMYIYKERVGPLRRSANKLQFYLRRKMLKREWILLLIIDNEFIKKKLQPSSMERKEKDLSDDEDVFKNMNQAVNNIIANEEFKQKEVKKFIDAEKIQVYAILETHLKVKSINKACDWVFGNWRWVSNVSHSPTCCRIVIGWNSHLIDMMSNGSSGLNMEMSEFRDVINSLEIDDLYSSGFNFTWTKSLKNPLTNTLKKLDKMMINEEFIQNHGEAH</sequence>
<protein>
    <submittedName>
        <fullName evidence="1">Uncharacterized protein</fullName>
    </submittedName>
</protein>
<accession>A0ABQ4Y8U7</accession>
<feature type="non-terminal residue" evidence="1">
    <location>
        <position position="297"/>
    </location>
</feature>
<evidence type="ECO:0000313" key="2">
    <source>
        <dbReference type="Proteomes" id="UP001151760"/>
    </source>
</evidence>
<comment type="caution">
    <text evidence="1">The sequence shown here is derived from an EMBL/GenBank/DDBJ whole genome shotgun (WGS) entry which is preliminary data.</text>
</comment>
<dbReference type="EMBL" id="BQNB010010162">
    <property type="protein sequence ID" value="GJS73531.1"/>
    <property type="molecule type" value="Genomic_DNA"/>
</dbReference>
<keyword evidence="2" id="KW-1185">Reference proteome</keyword>
<reference evidence="1" key="1">
    <citation type="journal article" date="2022" name="Int. J. Mol. Sci.">
        <title>Draft Genome of Tanacetum Coccineum: Genomic Comparison of Closely Related Tanacetum-Family Plants.</title>
        <authorList>
            <person name="Yamashiro T."/>
            <person name="Shiraishi A."/>
            <person name="Nakayama K."/>
            <person name="Satake H."/>
        </authorList>
    </citation>
    <scope>NUCLEOTIDE SEQUENCE</scope>
</reference>
<name>A0ABQ4Y8U7_9ASTR</name>
<organism evidence="1 2">
    <name type="scientific">Tanacetum coccineum</name>
    <dbReference type="NCBI Taxonomy" id="301880"/>
    <lineage>
        <taxon>Eukaryota</taxon>
        <taxon>Viridiplantae</taxon>
        <taxon>Streptophyta</taxon>
        <taxon>Embryophyta</taxon>
        <taxon>Tracheophyta</taxon>
        <taxon>Spermatophyta</taxon>
        <taxon>Magnoliopsida</taxon>
        <taxon>eudicotyledons</taxon>
        <taxon>Gunneridae</taxon>
        <taxon>Pentapetalae</taxon>
        <taxon>asterids</taxon>
        <taxon>campanulids</taxon>
        <taxon>Asterales</taxon>
        <taxon>Asteraceae</taxon>
        <taxon>Asteroideae</taxon>
        <taxon>Anthemideae</taxon>
        <taxon>Anthemidinae</taxon>
        <taxon>Tanacetum</taxon>
    </lineage>
</organism>
<evidence type="ECO:0000313" key="1">
    <source>
        <dbReference type="EMBL" id="GJS73531.1"/>
    </source>
</evidence>
<dbReference type="Proteomes" id="UP001151760">
    <property type="component" value="Unassembled WGS sequence"/>
</dbReference>